<feature type="compositionally biased region" description="Low complexity" evidence="1">
    <location>
        <begin position="607"/>
        <end position="616"/>
    </location>
</feature>
<dbReference type="AlphaFoldDB" id="A0A9W4MHE5"/>
<feature type="compositionally biased region" description="Basic residues" evidence="1">
    <location>
        <begin position="426"/>
        <end position="442"/>
    </location>
</feature>
<feature type="compositionally biased region" description="Basic and acidic residues" evidence="1">
    <location>
        <begin position="319"/>
        <end position="328"/>
    </location>
</feature>
<dbReference type="EMBL" id="CAJVAX010000021">
    <property type="protein sequence ID" value="CAG7656153.1"/>
    <property type="molecule type" value="Genomic_DNA"/>
</dbReference>
<feature type="region of interest" description="Disordered" evidence="1">
    <location>
        <begin position="1"/>
        <end position="32"/>
    </location>
</feature>
<feature type="compositionally biased region" description="Basic and acidic residues" evidence="1">
    <location>
        <begin position="13"/>
        <end position="28"/>
    </location>
</feature>
<accession>A0A9W4MHE5</accession>
<evidence type="ECO:0000256" key="1">
    <source>
        <dbReference type="SAM" id="MobiDB-lite"/>
    </source>
</evidence>
<feature type="compositionally biased region" description="Low complexity" evidence="1">
    <location>
        <begin position="589"/>
        <end position="598"/>
    </location>
</feature>
<evidence type="ECO:0000313" key="3">
    <source>
        <dbReference type="Proteomes" id="UP001153328"/>
    </source>
</evidence>
<feature type="region of interest" description="Disordered" evidence="1">
    <location>
        <begin position="91"/>
        <end position="111"/>
    </location>
</feature>
<feature type="compositionally biased region" description="Basic and acidic residues" evidence="1">
    <location>
        <begin position="178"/>
        <end position="197"/>
    </location>
</feature>
<sequence length="632" mass="67845">MSPPAQKALGEALRTRTERTAGSADHRVRASVMRRTMVRSSAFSDAGRDRVITPVPFRVTRVSTGSPVPARSWLRILLPASCRPPRPPIQTPAAPRAPFEVPGGIDTLGSSRDWRAGMGSTIGERLFVTTQCRAPGPSRCRRPEDRHGRAVQHGVDRLPQRAGSDPRGRTAGGRRDRRRADRPARDAQADCQRELRLPRGAAGDGQLAQRQVRRGHRRPPLLRRLPQRRHRRGAGRGARPQRLRRRPRLCAAAFGHRREPRRLLGGALPAGGDAGAGPGGCAAGQRPDRAGLGAAAGGVRQPADAGHVARRGRPPHPRLPAEHLRQDVRPAQLRHRPADRAAGLRGAAGDGPRVPPADHRGGLLRLPPAGELPHHAGDRRRGRRDLDGRHGPLRGPGRGQGADRRLRPGAAREHRHDHHPQVAARPARRHGAVRRRAGRARRPGLSDGAGRSAAARDGGQGGGARGGGEAGVRQLRAGRGGQRAGARRGPAHPGREAGHRRHRQPPGAHRRVGLRPDRAAGRGRAAGLGHRHQPQLGAAGPERRLVHLGHQDRHPGADHPRPRRGGDGRDRRPDRHRAVRYDSRGGAQGRAVEGAPRAGRGGRRPGRQAGVRPAGGLPALLGHRPELTAGHT</sequence>
<keyword evidence="3" id="KW-1185">Reference proteome</keyword>
<feature type="compositionally biased region" description="Basic and acidic residues" evidence="1">
    <location>
        <begin position="141"/>
        <end position="168"/>
    </location>
</feature>
<dbReference type="Proteomes" id="UP001153328">
    <property type="component" value="Unassembled WGS sequence"/>
</dbReference>
<feature type="compositionally biased region" description="Low complexity" evidence="1">
    <location>
        <begin position="340"/>
        <end position="352"/>
    </location>
</feature>
<organism evidence="2 3">
    <name type="scientific">Actinacidiphila bryophytorum</name>
    <dbReference type="NCBI Taxonomy" id="1436133"/>
    <lineage>
        <taxon>Bacteria</taxon>
        <taxon>Bacillati</taxon>
        <taxon>Actinomycetota</taxon>
        <taxon>Actinomycetes</taxon>
        <taxon>Kitasatosporales</taxon>
        <taxon>Streptomycetaceae</taxon>
        <taxon>Actinacidiphila</taxon>
    </lineage>
</organism>
<reference evidence="2" key="1">
    <citation type="submission" date="2021-06" db="EMBL/GenBank/DDBJ databases">
        <authorList>
            <person name="Arsene-Ploetze F."/>
        </authorList>
    </citation>
    <scope>NUCLEOTIDE SEQUENCE</scope>
    <source>
        <strain evidence="2">SBRY1</strain>
    </source>
</reference>
<name>A0A9W4MHE5_9ACTN</name>
<feature type="region of interest" description="Disordered" evidence="1">
    <location>
        <begin position="133"/>
        <end position="632"/>
    </location>
</feature>
<protein>
    <submittedName>
        <fullName evidence="2">Uncharacterized protein</fullName>
    </submittedName>
</protein>
<feature type="compositionally biased region" description="Basic and acidic residues" evidence="1">
    <location>
        <begin position="541"/>
        <end position="573"/>
    </location>
</feature>
<feature type="compositionally biased region" description="Gly residues" evidence="1">
    <location>
        <begin position="268"/>
        <end position="282"/>
    </location>
</feature>
<feature type="compositionally biased region" description="Gly residues" evidence="1">
    <location>
        <begin position="458"/>
        <end position="470"/>
    </location>
</feature>
<comment type="caution">
    <text evidence="2">The sequence shown here is derived from an EMBL/GenBank/DDBJ whole genome shotgun (WGS) entry which is preliminary data.</text>
</comment>
<feature type="compositionally biased region" description="Low complexity" evidence="1">
    <location>
        <begin position="448"/>
        <end position="457"/>
    </location>
</feature>
<feature type="compositionally biased region" description="Basic and acidic residues" evidence="1">
    <location>
        <begin position="401"/>
        <end position="414"/>
    </location>
</feature>
<feature type="compositionally biased region" description="Basic residues" evidence="1">
    <location>
        <begin position="498"/>
        <end position="513"/>
    </location>
</feature>
<gene>
    <name evidence="2" type="ORF">SBRY_70365</name>
</gene>
<evidence type="ECO:0000313" key="2">
    <source>
        <dbReference type="EMBL" id="CAG7656153.1"/>
    </source>
</evidence>
<feature type="compositionally biased region" description="Basic residues" evidence="1">
    <location>
        <begin position="211"/>
        <end position="248"/>
    </location>
</feature>
<proteinExistence type="predicted"/>